<dbReference type="GO" id="GO:0005886">
    <property type="term" value="C:plasma membrane"/>
    <property type="evidence" value="ECO:0007669"/>
    <property type="project" value="UniProtKB-SubCell"/>
</dbReference>
<feature type="transmembrane region" description="Helical" evidence="9">
    <location>
        <begin position="330"/>
        <end position="349"/>
    </location>
</feature>
<feature type="transmembrane region" description="Helical" evidence="9">
    <location>
        <begin position="434"/>
        <end position="454"/>
    </location>
</feature>
<protein>
    <recommendedName>
        <fullName evidence="9">Branched-chain amino acid transport system carrier protein</fullName>
    </recommendedName>
</protein>
<evidence type="ECO:0000256" key="2">
    <source>
        <dbReference type="ARBA" id="ARBA00008540"/>
    </source>
</evidence>
<feature type="transmembrane region" description="Helical" evidence="9">
    <location>
        <begin position="189"/>
        <end position="215"/>
    </location>
</feature>
<feature type="transmembrane region" description="Helical" evidence="9">
    <location>
        <begin position="7"/>
        <end position="26"/>
    </location>
</feature>
<keyword evidence="6 9" id="KW-0029">Amino-acid transport</keyword>
<dbReference type="GO" id="GO:0015190">
    <property type="term" value="F:L-leucine transmembrane transporter activity"/>
    <property type="evidence" value="ECO:0007669"/>
    <property type="project" value="TreeGrafter"/>
</dbReference>
<dbReference type="OrthoDB" id="9783920at2"/>
<comment type="function">
    <text evidence="9">Component of the transport system for branched-chain amino acids.</text>
</comment>
<evidence type="ECO:0000256" key="9">
    <source>
        <dbReference type="RuleBase" id="RU362122"/>
    </source>
</evidence>
<sequence length="458" mass="49160">MRHKSTYWIVGLMLFALFFGAANLIYPALLGIYSGKNLWQSILGFIITGVTLPLLGVVAVAYSGKNDIESITQPASKAYARFFAIALYLSIGPFFAIPRTGATSYSVGIAPIFGNGLAIKIIYGLFFFGLSYILAIRPSKIADRIGKYLTPTLLIILAILIIASFVSPAGHLGQAVNASASVSDSFHDLPFVAGLIQGYGTMDALAALAFAILVIDAAKGYGAKTPKAIAQLTLKSGIIAAVLLAAIYIFIARIGATSQSLFTFANGAFQLNGKPIDGGNVLSQSAAYYMGTIGQAILAMAIFLACLTTSTGLITACAEYFHKTFPKLSHVTWATLFTFIATVFYFGGLSELIKWSLPILYLLYPLTMVIIILVFLKPFIAESPLVYKTTIAFTAIPALYDAMSTLAGQTQLFTIPQPISHFFTNVVPLGSYNMGYISFALLGFIISFILYKVLPQKS</sequence>
<dbReference type="PANTHER" id="PTHR30588">
    <property type="entry name" value="BRANCHED-CHAIN AMINO ACID TRANSPORT SYSTEM 2 CARRIER PROTEIN"/>
    <property type="match status" value="1"/>
</dbReference>
<dbReference type="Pfam" id="PF05525">
    <property type="entry name" value="Branch_AA_trans"/>
    <property type="match status" value="1"/>
</dbReference>
<keyword evidence="7 9" id="KW-1133">Transmembrane helix</keyword>
<accession>A0A380KGG6</accession>
<organism evidence="10 11">
    <name type="scientific">Streptococcus hyointestinalis</name>
    <dbReference type="NCBI Taxonomy" id="1337"/>
    <lineage>
        <taxon>Bacteria</taxon>
        <taxon>Bacillati</taxon>
        <taxon>Bacillota</taxon>
        <taxon>Bacilli</taxon>
        <taxon>Lactobacillales</taxon>
        <taxon>Streptococcaceae</taxon>
        <taxon>Streptococcus</taxon>
    </lineage>
</organism>
<dbReference type="Proteomes" id="UP000254924">
    <property type="component" value="Unassembled WGS sequence"/>
</dbReference>
<keyword evidence="5 9" id="KW-0812">Transmembrane</keyword>
<dbReference type="AlphaFoldDB" id="A0A380KGG6"/>
<evidence type="ECO:0000256" key="8">
    <source>
        <dbReference type="ARBA" id="ARBA00023136"/>
    </source>
</evidence>
<evidence type="ECO:0000256" key="7">
    <source>
        <dbReference type="ARBA" id="ARBA00022989"/>
    </source>
</evidence>
<keyword evidence="8 9" id="KW-0472">Membrane</keyword>
<feature type="transmembrane region" description="Helical" evidence="9">
    <location>
        <begin position="355"/>
        <end position="376"/>
    </location>
</feature>
<evidence type="ECO:0000256" key="5">
    <source>
        <dbReference type="ARBA" id="ARBA00022692"/>
    </source>
</evidence>
<keyword evidence="4" id="KW-1003">Cell membrane</keyword>
<feature type="transmembrane region" description="Helical" evidence="9">
    <location>
        <begin position="148"/>
        <end position="169"/>
    </location>
</feature>
<dbReference type="InterPro" id="IPR004685">
    <property type="entry name" value="Brnchd-chn_aa_trnsp_Livcs"/>
</dbReference>
<dbReference type="EMBL" id="UHFN01000007">
    <property type="protein sequence ID" value="SUN63256.1"/>
    <property type="molecule type" value="Genomic_DNA"/>
</dbReference>
<dbReference type="GO" id="GO:0015820">
    <property type="term" value="P:L-leucine transport"/>
    <property type="evidence" value="ECO:0007669"/>
    <property type="project" value="TreeGrafter"/>
</dbReference>
<comment type="caution">
    <text evidence="9">Lacks conserved residue(s) required for the propagation of feature annotation.</text>
</comment>
<feature type="transmembrane region" description="Helical" evidence="9">
    <location>
        <begin position="296"/>
        <end position="318"/>
    </location>
</feature>
<reference evidence="10 11" key="1">
    <citation type="submission" date="2018-06" db="EMBL/GenBank/DDBJ databases">
        <authorList>
            <consortium name="Pathogen Informatics"/>
            <person name="Doyle S."/>
        </authorList>
    </citation>
    <scope>NUCLEOTIDE SEQUENCE [LARGE SCALE GENOMIC DNA]</scope>
    <source>
        <strain evidence="10 11">NCTC12224</strain>
    </source>
</reference>
<gene>
    <name evidence="10" type="primary">brnQ</name>
    <name evidence="10" type="ORF">NCTC12224_02330</name>
</gene>
<evidence type="ECO:0000313" key="10">
    <source>
        <dbReference type="EMBL" id="SUN63256.1"/>
    </source>
</evidence>
<dbReference type="GO" id="GO:0005304">
    <property type="term" value="F:L-valine transmembrane transporter activity"/>
    <property type="evidence" value="ECO:0007669"/>
    <property type="project" value="TreeGrafter"/>
</dbReference>
<proteinExistence type="inferred from homology"/>
<keyword evidence="3 9" id="KW-0813">Transport</keyword>
<dbReference type="GO" id="GO:0015818">
    <property type="term" value="P:isoleucine transport"/>
    <property type="evidence" value="ECO:0007669"/>
    <property type="project" value="TreeGrafter"/>
</dbReference>
<feature type="transmembrane region" description="Helical" evidence="9">
    <location>
        <begin position="38"/>
        <end position="62"/>
    </location>
</feature>
<comment type="subcellular location">
    <subcellularLocation>
        <location evidence="1 9">Cell membrane</location>
        <topology evidence="1 9">Multi-pass membrane protein</topology>
    </subcellularLocation>
</comment>
<evidence type="ECO:0000256" key="4">
    <source>
        <dbReference type="ARBA" id="ARBA00022475"/>
    </source>
</evidence>
<feature type="transmembrane region" description="Helical" evidence="9">
    <location>
        <begin position="236"/>
        <end position="256"/>
    </location>
</feature>
<comment type="similarity">
    <text evidence="2 9">Belongs to the branched chain amino acid transporter family.</text>
</comment>
<keyword evidence="11" id="KW-1185">Reference proteome</keyword>
<feature type="transmembrane region" description="Helical" evidence="9">
    <location>
        <begin position="117"/>
        <end position="136"/>
    </location>
</feature>
<dbReference type="PANTHER" id="PTHR30588:SF0">
    <property type="entry name" value="BRANCHED-CHAIN AMINO ACID PERMEASE BRNQ"/>
    <property type="match status" value="1"/>
</dbReference>
<dbReference type="GO" id="GO:0015188">
    <property type="term" value="F:L-isoleucine transmembrane transporter activity"/>
    <property type="evidence" value="ECO:0007669"/>
    <property type="project" value="TreeGrafter"/>
</dbReference>
<name>A0A380KGG6_9STRE</name>
<feature type="transmembrane region" description="Helical" evidence="9">
    <location>
        <begin position="78"/>
        <end position="97"/>
    </location>
</feature>
<evidence type="ECO:0000256" key="3">
    <source>
        <dbReference type="ARBA" id="ARBA00022448"/>
    </source>
</evidence>
<evidence type="ECO:0000256" key="6">
    <source>
        <dbReference type="ARBA" id="ARBA00022970"/>
    </source>
</evidence>
<dbReference type="NCBIfam" id="TIGR00796">
    <property type="entry name" value="livcs"/>
    <property type="match status" value="1"/>
</dbReference>
<evidence type="ECO:0000256" key="1">
    <source>
        <dbReference type="ARBA" id="ARBA00004651"/>
    </source>
</evidence>
<evidence type="ECO:0000313" key="11">
    <source>
        <dbReference type="Proteomes" id="UP000254924"/>
    </source>
</evidence>